<dbReference type="Gene3D" id="3.10.450.50">
    <property type="match status" value="1"/>
</dbReference>
<protein>
    <submittedName>
        <fullName evidence="2">Nuclear transport factor 2 family protein</fullName>
    </submittedName>
</protein>
<dbReference type="EMBL" id="JAGSOT010000043">
    <property type="protein sequence ID" value="MBR7797110.1"/>
    <property type="molecule type" value="Genomic_DNA"/>
</dbReference>
<dbReference type="InterPro" id="IPR032710">
    <property type="entry name" value="NTF2-like_dom_sf"/>
</dbReference>
<dbReference type="Proteomes" id="UP000675284">
    <property type="component" value="Unassembled WGS sequence"/>
</dbReference>
<keyword evidence="3" id="KW-1185">Reference proteome</keyword>
<organism evidence="2 3">
    <name type="scientific">Virgibacillus salarius</name>
    <dbReference type="NCBI Taxonomy" id="447199"/>
    <lineage>
        <taxon>Bacteria</taxon>
        <taxon>Bacillati</taxon>
        <taxon>Bacillota</taxon>
        <taxon>Bacilli</taxon>
        <taxon>Bacillales</taxon>
        <taxon>Bacillaceae</taxon>
        <taxon>Virgibacillus</taxon>
    </lineage>
</organism>
<comment type="caution">
    <text evidence="2">The sequence shown here is derived from an EMBL/GenBank/DDBJ whole genome shotgun (WGS) entry which is preliminary data.</text>
</comment>
<reference evidence="2" key="1">
    <citation type="submission" date="2021-04" db="EMBL/GenBank/DDBJ databases">
        <title>Isolation and polyphasic classification of algal microorganism.</title>
        <authorList>
            <person name="Wang S."/>
        </authorList>
    </citation>
    <scope>NUCLEOTIDE SEQUENCE</scope>
    <source>
        <strain evidence="2">720a</strain>
    </source>
</reference>
<dbReference type="SUPFAM" id="SSF54427">
    <property type="entry name" value="NTF2-like"/>
    <property type="match status" value="1"/>
</dbReference>
<accession>A0A941DUV9</accession>
<evidence type="ECO:0000313" key="2">
    <source>
        <dbReference type="EMBL" id="MBR7797110.1"/>
    </source>
</evidence>
<dbReference type="InterPro" id="IPR027843">
    <property type="entry name" value="DUF4440"/>
</dbReference>
<dbReference type="AlphaFoldDB" id="A0A941DUV9"/>
<gene>
    <name evidence="2" type="ORF">KCX74_13790</name>
</gene>
<evidence type="ECO:0000313" key="3">
    <source>
        <dbReference type="Proteomes" id="UP000675284"/>
    </source>
</evidence>
<sequence>MNYKNALTQYIDATNSHDFQQVEKMLHKDAHYWFTDKTCASIPEIKMYFEHAWRTIEDEIYQAKNIQWIAVDEHTATCIYNYHYKGYYEGRLVSGSGRATNVFVQTEDGKWRLIHEHLSSL</sequence>
<evidence type="ECO:0000259" key="1">
    <source>
        <dbReference type="Pfam" id="PF14534"/>
    </source>
</evidence>
<name>A0A941DUV9_9BACI</name>
<feature type="domain" description="DUF4440" evidence="1">
    <location>
        <begin position="8"/>
        <end position="113"/>
    </location>
</feature>
<dbReference type="RefSeq" id="WP_026683042.1">
    <property type="nucleotide sequence ID" value="NZ_BAAACY010000088.1"/>
</dbReference>
<proteinExistence type="predicted"/>
<dbReference type="Pfam" id="PF14534">
    <property type="entry name" value="DUF4440"/>
    <property type="match status" value="1"/>
</dbReference>